<dbReference type="AlphaFoldDB" id="A0AAW0C3K3"/>
<sequence length="129" mass="14245">MASTDPLVNRLIIYTINNGALTSITSITIILFLTLQPDNLIYASVYLNLANVYSSSLLSTLNSRKAHRQHVTIETIELGTSIPWENTNRIFSGESQSTEIPELDASDTDIKVSARGTMIHIPDKARMVP</sequence>
<feature type="domain" description="DUF6534" evidence="2">
    <location>
        <begin position="4"/>
        <end position="65"/>
    </location>
</feature>
<dbReference type="Proteomes" id="UP001383192">
    <property type="component" value="Unassembled WGS sequence"/>
</dbReference>
<dbReference type="InterPro" id="IPR045339">
    <property type="entry name" value="DUF6534"/>
</dbReference>
<name>A0AAW0C3K3_9AGAR</name>
<organism evidence="3 4">
    <name type="scientific">Paramarasmius palmivorus</name>
    <dbReference type="NCBI Taxonomy" id="297713"/>
    <lineage>
        <taxon>Eukaryota</taxon>
        <taxon>Fungi</taxon>
        <taxon>Dikarya</taxon>
        <taxon>Basidiomycota</taxon>
        <taxon>Agaricomycotina</taxon>
        <taxon>Agaricomycetes</taxon>
        <taxon>Agaricomycetidae</taxon>
        <taxon>Agaricales</taxon>
        <taxon>Marasmiineae</taxon>
        <taxon>Marasmiaceae</taxon>
        <taxon>Paramarasmius</taxon>
    </lineage>
</organism>
<evidence type="ECO:0000256" key="1">
    <source>
        <dbReference type="SAM" id="Phobius"/>
    </source>
</evidence>
<evidence type="ECO:0000313" key="4">
    <source>
        <dbReference type="Proteomes" id="UP001383192"/>
    </source>
</evidence>
<evidence type="ECO:0000313" key="3">
    <source>
        <dbReference type="EMBL" id="KAK7032472.1"/>
    </source>
</evidence>
<keyword evidence="1" id="KW-1133">Transmembrane helix</keyword>
<keyword evidence="1" id="KW-0812">Transmembrane</keyword>
<reference evidence="3 4" key="1">
    <citation type="submission" date="2024-01" db="EMBL/GenBank/DDBJ databases">
        <title>A draft genome for a cacao thread blight-causing isolate of Paramarasmius palmivorus.</title>
        <authorList>
            <person name="Baruah I.K."/>
            <person name="Bukari Y."/>
            <person name="Amoako-Attah I."/>
            <person name="Meinhardt L.W."/>
            <person name="Bailey B.A."/>
            <person name="Cohen S.P."/>
        </authorList>
    </citation>
    <scope>NUCLEOTIDE SEQUENCE [LARGE SCALE GENOMIC DNA]</scope>
    <source>
        <strain evidence="3 4">GH-12</strain>
    </source>
</reference>
<dbReference type="EMBL" id="JAYKXP010000064">
    <property type="protein sequence ID" value="KAK7032472.1"/>
    <property type="molecule type" value="Genomic_DNA"/>
</dbReference>
<evidence type="ECO:0000259" key="2">
    <source>
        <dbReference type="Pfam" id="PF20152"/>
    </source>
</evidence>
<proteinExistence type="predicted"/>
<comment type="caution">
    <text evidence="3">The sequence shown here is derived from an EMBL/GenBank/DDBJ whole genome shotgun (WGS) entry which is preliminary data.</text>
</comment>
<gene>
    <name evidence="3" type="ORF">VNI00_013031</name>
</gene>
<dbReference type="Pfam" id="PF20152">
    <property type="entry name" value="DUF6534"/>
    <property type="match status" value="1"/>
</dbReference>
<accession>A0AAW0C3K3</accession>
<protein>
    <recommendedName>
        <fullName evidence="2">DUF6534 domain-containing protein</fullName>
    </recommendedName>
</protein>
<keyword evidence="4" id="KW-1185">Reference proteome</keyword>
<keyword evidence="1" id="KW-0472">Membrane</keyword>
<feature type="transmembrane region" description="Helical" evidence="1">
    <location>
        <begin position="12"/>
        <end position="34"/>
    </location>
</feature>
<feature type="transmembrane region" description="Helical" evidence="1">
    <location>
        <begin position="40"/>
        <end position="61"/>
    </location>
</feature>